<comment type="similarity">
    <text evidence="2">Belongs to the glycosyltransferase 47 family.</text>
</comment>
<evidence type="ECO:0000256" key="4">
    <source>
        <dbReference type="ARBA" id="ARBA00022968"/>
    </source>
</evidence>
<feature type="transmembrane region" description="Helical" evidence="6">
    <location>
        <begin position="12"/>
        <end position="32"/>
    </location>
</feature>
<gene>
    <name evidence="8" type="ORF">LIER_34342</name>
</gene>
<comment type="subcellular location">
    <subcellularLocation>
        <location evidence="1">Golgi apparatus membrane</location>
        <topology evidence="1">Single-pass type II membrane protein</topology>
    </subcellularLocation>
</comment>
<name>A0AAV3S2Q6_LITER</name>
<evidence type="ECO:0000256" key="5">
    <source>
        <dbReference type="ARBA" id="ARBA00023034"/>
    </source>
</evidence>
<evidence type="ECO:0000313" key="8">
    <source>
        <dbReference type="EMBL" id="GAA0187054.1"/>
    </source>
</evidence>
<evidence type="ECO:0000313" key="9">
    <source>
        <dbReference type="Proteomes" id="UP001454036"/>
    </source>
</evidence>
<comment type="caution">
    <text evidence="8">The sequence shown here is derived from an EMBL/GenBank/DDBJ whole genome shotgun (WGS) entry which is preliminary data.</text>
</comment>
<dbReference type="Pfam" id="PF03016">
    <property type="entry name" value="Exostosin_GT47"/>
    <property type="match status" value="1"/>
</dbReference>
<keyword evidence="6" id="KW-0472">Membrane</keyword>
<evidence type="ECO:0000256" key="3">
    <source>
        <dbReference type="ARBA" id="ARBA00022676"/>
    </source>
</evidence>
<dbReference type="Proteomes" id="UP001454036">
    <property type="component" value="Unassembled WGS sequence"/>
</dbReference>
<dbReference type="EMBL" id="BAABME010014304">
    <property type="protein sequence ID" value="GAA0187054.1"/>
    <property type="molecule type" value="Genomic_DNA"/>
</dbReference>
<sequence>MPKKSFFKPKSPLIFIIFFAFLFILTLYFTLFNTPFHNSSTNDVLGSVRVEKNGNFGKVRIFMYDLPRKFTYGVVESYAKARGGVKEGEEGKYPGNQHMGEWHLFRDLNRVSDERGGSAVVRVMDPEKADLFYVPFFSSLSLVANPIRPGDPEGGRSVVDYSDEEMQEELVQWLEEQIYWKRNNGWDHVFICQDPNALYKVVDRVKNGILLVSDFGRLSRTQASLVKDVILPYAHRINTYNGEVGIEDRNTLLFFMGQRFRKEGGKVRDMLFKVLEKEKDVLVKHGTQSRESRREATRGMHTSKFCLHPAGDTPSACRLFDAIVSLCIPVIVSDYIELPFEDVIDYRKIAVFVDTKTAIKPGYLVLLLRKVKPDRILNFQKELRKVKRYFDYDDPDGTVNEIWRQVSLKLPLVKLMINRDNRLVLRNLPEPDCSCLCSNQSGIHTTL</sequence>
<dbReference type="PANTHER" id="PTHR11062">
    <property type="entry name" value="EXOSTOSIN HEPARAN SULFATE GLYCOSYLTRANSFERASE -RELATED"/>
    <property type="match status" value="1"/>
</dbReference>
<reference evidence="8 9" key="1">
    <citation type="submission" date="2024-01" db="EMBL/GenBank/DDBJ databases">
        <title>The complete chloroplast genome sequence of Lithospermum erythrorhizon: insights into the phylogenetic relationship among Boraginaceae species and the maternal lineages of purple gromwells.</title>
        <authorList>
            <person name="Okada T."/>
            <person name="Watanabe K."/>
        </authorList>
    </citation>
    <scope>NUCLEOTIDE SEQUENCE [LARGE SCALE GENOMIC DNA]</scope>
</reference>
<keyword evidence="6" id="KW-0812">Transmembrane</keyword>
<dbReference type="PANTHER" id="PTHR11062:SF50">
    <property type="entry name" value="ARABINOSYLTRANSFERASE ARAD1-RELATED"/>
    <property type="match status" value="1"/>
</dbReference>
<protein>
    <submittedName>
        <fullName evidence="8">Glycosyltransferase</fullName>
    </submittedName>
</protein>
<dbReference type="GO" id="GO:0016757">
    <property type="term" value="F:glycosyltransferase activity"/>
    <property type="evidence" value="ECO:0007669"/>
    <property type="project" value="UniProtKB-KW"/>
</dbReference>
<dbReference type="AlphaFoldDB" id="A0AAV3S2Q6"/>
<dbReference type="GO" id="GO:0000139">
    <property type="term" value="C:Golgi membrane"/>
    <property type="evidence" value="ECO:0007669"/>
    <property type="project" value="UniProtKB-SubCell"/>
</dbReference>
<keyword evidence="3" id="KW-0808">Transferase</keyword>
<feature type="domain" description="Exostosin GT47" evidence="7">
    <location>
        <begin position="58"/>
        <end position="361"/>
    </location>
</feature>
<dbReference type="InterPro" id="IPR040911">
    <property type="entry name" value="Exostosin_GT47"/>
</dbReference>
<keyword evidence="4" id="KW-0735">Signal-anchor</keyword>
<evidence type="ECO:0000256" key="6">
    <source>
        <dbReference type="SAM" id="Phobius"/>
    </source>
</evidence>
<evidence type="ECO:0000256" key="1">
    <source>
        <dbReference type="ARBA" id="ARBA00004323"/>
    </source>
</evidence>
<evidence type="ECO:0000259" key="7">
    <source>
        <dbReference type="Pfam" id="PF03016"/>
    </source>
</evidence>
<keyword evidence="9" id="KW-1185">Reference proteome</keyword>
<dbReference type="InterPro" id="IPR004263">
    <property type="entry name" value="Exostosin"/>
</dbReference>
<keyword evidence="3" id="KW-0328">Glycosyltransferase</keyword>
<keyword evidence="5" id="KW-0333">Golgi apparatus</keyword>
<proteinExistence type="inferred from homology"/>
<accession>A0AAV3S2Q6</accession>
<organism evidence="8 9">
    <name type="scientific">Lithospermum erythrorhizon</name>
    <name type="common">Purple gromwell</name>
    <name type="synonym">Lithospermum officinale var. erythrorhizon</name>
    <dbReference type="NCBI Taxonomy" id="34254"/>
    <lineage>
        <taxon>Eukaryota</taxon>
        <taxon>Viridiplantae</taxon>
        <taxon>Streptophyta</taxon>
        <taxon>Embryophyta</taxon>
        <taxon>Tracheophyta</taxon>
        <taxon>Spermatophyta</taxon>
        <taxon>Magnoliopsida</taxon>
        <taxon>eudicotyledons</taxon>
        <taxon>Gunneridae</taxon>
        <taxon>Pentapetalae</taxon>
        <taxon>asterids</taxon>
        <taxon>lamiids</taxon>
        <taxon>Boraginales</taxon>
        <taxon>Boraginaceae</taxon>
        <taxon>Boraginoideae</taxon>
        <taxon>Lithospermeae</taxon>
        <taxon>Lithospermum</taxon>
    </lineage>
</organism>
<evidence type="ECO:0000256" key="2">
    <source>
        <dbReference type="ARBA" id="ARBA00010271"/>
    </source>
</evidence>
<keyword evidence="6" id="KW-1133">Transmembrane helix</keyword>